<dbReference type="KEGG" id="sfu:Sfum_0880"/>
<organism evidence="2 3">
    <name type="scientific">Syntrophobacter fumaroxidans (strain DSM 10017 / MPOB)</name>
    <dbReference type="NCBI Taxonomy" id="335543"/>
    <lineage>
        <taxon>Bacteria</taxon>
        <taxon>Pseudomonadati</taxon>
        <taxon>Thermodesulfobacteriota</taxon>
        <taxon>Syntrophobacteria</taxon>
        <taxon>Syntrophobacterales</taxon>
        <taxon>Syntrophobacteraceae</taxon>
        <taxon>Syntrophobacter</taxon>
    </lineage>
</organism>
<protein>
    <submittedName>
        <fullName evidence="2">Putative anti-sigma regulatory factor, serine/threonine protein kinase</fullName>
    </submittedName>
</protein>
<accession>A0LGM5</accession>
<keyword evidence="2" id="KW-0808">Transferase</keyword>
<sequence>MSDGLQGSLKLALNEIMTNVFDHSGSAKGCYVCAQAYEKEEIIRLCVADFGVGLFTRLKEKYSNLKNSYEAIKLAVREGITTRSGQEGGYGLSHIRRFIEVNAGKMSILTGDGKAVWNYGGLKTKLRKQTMHLPFSGTIINLEINVDRESVYFLINSEDEIF</sequence>
<dbReference type="Pfam" id="PF13581">
    <property type="entry name" value="HATPase_c_2"/>
    <property type="match status" value="1"/>
</dbReference>
<proteinExistence type="predicted"/>
<dbReference type="InterPro" id="IPR036890">
    <property type="entry name" value="HATPase_C_sf"/>
</dbReference>
<evidence type="ECO:0000313" key="2">
    <source>
        <dbReference type="EMBL" id="ABK16577.1"/>
    </source>
</evidence>
<dbReference type="InterPro" id="IPR003594">
    <property type="entry name" value="HATPase_dom"/>
</dbReference>
<dbReference type="eggNOG" id="COG2172">
    <property type="taxonomic scope" value="Bacteria"/>
</dbReference>
<keyword evidence="3" id="KW-1185">Reference proteome</keyword>
<dbReference type="Proteomes" id="UP000001784">
    <property type="component" value="Chromosome"/>
</dbReference>
<dbReference type="Gene3D" id="3.30.565.10">
    <property type="entry name" value="Histidine kinase-like ATPase, C-terminal domain"/>
    <property type="match status" value="1"/>
</dbReference>
<name>A0LGM5_SYNFM</name>
<evidence type="ECO:0000259" key="1">
    <source>
        <dbReference type="Pfam" id="PF13581"/>
    </source>
</evidence>
<dbReference type="AlphaFoldDB" id="A0LGM5"/>
<dbReference type="EMBL" id="CP000478">
    <property type="protein sequence ID" value="ABK16577.1"/>
    <property type="molecule type" value="Genomic_DNA"/>
</dbReference>
<feature type="domain" description="Histidine kinase/HSP90-like ATPase" evidence="1">
    <location>
        <begin position="8"/>
        <end position="99"/>
    </location>
</feature>
<dbReference type="STRING" id="335543.Sfum_0880"/>
<keyword evidence="2" id="KW-0418">Kinase</keyword>
<reference evidence="2 3" key="1">
    <citation type="submission" date="2006-10" db="EMBL/GenBank/DDBJ databases">
        <title>Complete sequence of Syntrophobacter fumaroxidans MPOB.</title>
        <authorList>
            <consortium name="US DOE Joint Genome Institute"/>
            <person name="Copeland A."/>
            <person name="Lucas S."/>
            <person name="Lapidus A."/>
            <person name="Barry K."/>
            <person name="Detter J.C."/>
            <person name="Glavina del Rio T."/>
            <person name="Hammon N."/>
            <person name="Israni S."/>
            <person name="Pitluck S."/>
            <person name="Goltsman E.G."/>
            <person name="Martinez M."/>
            <person name="Schmutz J."/>
            <person name="Larimer F."/>
            <person name="Land M."/>
            <person name="Hauser L."/>
            <person name="Kyrpides N."/>
            <person name="Kim E."/>
            <person name="Boone D.R."/>
            <person name="Brockman F."/>
            <person name="Culley D."/>
            <person name="Ferry J."/>
            <person name="Gunsalus R."/>
            <person name="McInerney M.J."/>
            <person name="Morrison M."/>
            <person name="Plugge C."/>
            <person name="Rohlin L."/>
            <person name="Scholten J."/>
            <person name="Sieber J."/>
            <person name="Stams A.J.M."/>
            <person name="Worm P."/>
            <person name="Henstra A.M."/>
            <person name="Richardson P."/>
        </authorList>
    </citation>
    <scope>NUCLEOTIDE SEQUENCE [LARGE SCALE GENOMIC DNA]</scope>
    <source>
        <strain evidence="3">DSM 10017 / MPOB</strain>
    </source>
</reference>
<dbReference type="HOGENOM" id="CLU_1634545_0_0_7"/>
<dbReference type="GO" id="GO:0004674">
    <property type="term" value="F:protein serine/threonine kinase activity"/>
    <property type="evidence" value="ECO:0007669"/>
    <property type="project" value="UniProtKB-KW"/>
</dbReference>
<gene>
    <name evidence="2" type="ordered locus">Sfum_0880</name>
</gene>
<keyword evidence="2" id="KW-0723">Serine/threonine-protein kinase</keyword>
<dbReference type="InParanoid" id="A0LGM5"/>
<evidence type="ECO:0000313" key="3">
    <source>
        <dbReference type="Proteomes" id="UP000001784"/>
    </source>
</evidence>
<dbReference type="SUPFAM" id="SSF55874">
    <property type="entry name" value="ATPase domain of HSP90 chaperone/DNA topoisomerase II/histidine kinase"/>
    <property type="match status" value="1"/>
</dbReference>